<keyword evidence="3" id="KW-1185">Reference proteome</keyword>
<dbReference type="Proteomes" id="UP000324222">
    <property type="component" value="Unassembled WGS sequence"/>
</dbReference>
<dbReference type="AlphaFoldDB" id="A0A5B7IT14"/>
<evidence type="ECO:0000313" key="3">
    <source>
        <dbReference type="Proteomes" id="UP000324222"/>
    </source>
</evidence>
<sequence length="147" mass="16114">MELQIPIIPIPGEKGHDEAAVPGQGAGARVAPRTTPRLHPHARKFARISSEECDAWGRGIALDGAGWAASPWWCGCSVLIIKNKHPQKTAALPCHTTPYHTTPHRTAPHRTAPHRTLPDRTAQARRSEARLRVKSHKNLSSKEEAKS</sequence>
<feature type="region of interest" description="Disordered" evidence="1">
    <location>
        <begin position="94"/>
        <end position="147"/>
    </location>
</feature>
<reference evidence="2 3" key="1">
    <citation type="submission" date="2019-05" db="EMBL/GenBank/DDBJ databases">
        <title>Another draft genome of Portunus trituberculatus and its Hox gene families provides insights of decapod evolution.</title>
        <authorList>
            <person name="Jeong J.-H."/>
            <person name="Song I."/>
            <person name="Kim S."/>
            <person name="Choi T."/>
            <person name="Kim D."/>
            <person name="Ryu S."/>
            <person name="Kim W."/>
        </authorList>
    </citation>
    <scope>NUCLEOTIDE SEQUENCE [LARGE SCALE GENOMIC DNA]</scope>
    <source>
        <tissue evidence="2">Muscle</tissue>
    </source>
</reference>
<comment type="caution">
    <text evidence="2">The sequence shown here is derived from an EMBL/GenBank/DDBJ whole genome shotgun (WGS) entry which is preliminary data.</text>
</comment>
<accession>A0A5B7IT14</accession>
<evidence type="ECO:0000256" key="1">
    <source>
        <dbReference type="SAM" id="MobiDB-lite"/>
    </source>
</evidence>
<evidence type="ECO:0000313" key="2">
    <source>
        <dbReference type="EMBL" id="MPC84577.1"/>
    </source>
</evidence>
<name>A0A5B7IT14_PORTR</name>
<gene>
    <name evidence="2" type="ORF">E2C01_079319</name>
</gene>
<feature type="compositionally biased region" description="Basic residues" evidence="1">
    <location>
        <begin position="102"/>
        <end position="113"/>
    </location>
</feature>
<protein>
    <submittedName>
        <fullName evidence="2">Uncharacterized protein</fullName>
    </submittedName>
</protein>
<dbReference type="EMBL" id="VSRR010065800">
    <property type="protein sequence ID" value="MPC84577.1"/>
    <property type="molecule type" value="Genomic_DNA"/>
</dbReference>
<proteinExistence type="predicted"/>
<organism evidence="2 3">
    <name type="scientific">Portunus trituberculatus</name>
    <name type="common">Swimming crab</name>
    <name type="synonym">Neptunus trituberculatus</name>
    <dbReference type="NCBI Taxonomy" id="210409"/>
    <lineage>
        <taxon>Eukaryota</taxon>
        <taxon>Metazoa</taxon>
        <taxon>Ecdysozoa</taxon>
        <taxon>Arthropoda</taxon>
        <taxon>Crustacea</taxon>
        <taxon>Multicrustacea</taxon>
        <taxon>Malacostraca</taxon>
        <taxon>Eumalacostraca</taxon>
        <taxon>Eucarida</taxon>
        <taxon>Decapoda</taxon>
        <taxon>Pleocyemata</taxon>
        <taxon>Brachyura</taxon>
        <taxon>Eubrachyura</taxon>
        <taxon>Portunoidea</taxon>
        <taxon>Portunidae</taxon>
        <taxon>Portuninae</taxon>
        <taxon>Portunus</taxon>
    </lineage>
</organism>